<dbReference type="PIRSF" id="PIRSF031277">
    <property type="entry name" value="UCP031277"/>
    <property type="match status" value="1"/>
</dbReference>
<comment type="caution">
    <text evidence="2">The sequence shown here is derived from an EMBL/GenBank/DDBJ whole genome shotgun (WGS) entry which is preliminary data.</text>
</comment>
<dbReference type="AlphaFoldDB" id="A0ABD1FSY2"/>
<feature type="transmembrane region" description="Helical" evidence="1">
    <location>
        <begin position="142"/>
        <end position="161"/>
    </location>
</feature>
<feature type="transmembrane region" description="Helical" evidence="1">
    <location>
        <begin position="12"/>
        <end position="36"/>
    </location>
</feature>
<feature type="transmembrane region" description="Helical" evidence="1">
    <location>
        <begin position="48"/>
        <end position="70"/>
    </location>
</feature>
<feature type="transmembrane region" description="Helical" evidence="1">
    <location>
        <begin position="262"/>
        <end position="288"/>
    </location>
</feature>
<gene>
    <name evidence="2" type="ORF">AAHA92_31041</name>
</gene>
<reference evidence="2 3" key="1">
    <citation type="submission" date="2024-06" db="EMBL/GenBank/DDBJ databases">
        <title>A chromosome level genome sequence of Diviner's sage (Salvia divinorum).</title>
        <authorList>
            <person name="Ford S.A."/>
            <person name="Ro D.-K."/>
            <person name="Ness R.W."/>
            <person name="Phillips M.A."/>
        </authorList>
    </citation>
    <scope>NUCLEOTIDE SEQUENCE [LARGE SCALE GENOMIC DNA]</scope>
    <source>
        <strain evidence="2">SAF-2024a</strain>
        <tissue evidence="2">Leaf</tissue>
    </source>
</reference>
<keyword evidence="3" id="KW-1185">Reference proteome</keyword>
<feature type="transmembrane region" description="Helical" evidence="1">
    <location>
        <begin position="192"/>
        <end position="214"/>
    </location>
</feature>
<proteinExistence type="predicted"/>
<evidence type="ECO:0000313" key="2">
    <source>
        <dbReference type="EMBL" id="KAL1534928.1"/>
    </source>
</evidence>
<organism evidence="2 3">
    <name type="scientific">Salvia divinorum</name>
    <name type="common">Maria pastora</name>
    <name type="synonym">Diviner's sage</name>
    <dbReference type="NCBI Taxonomy" id="28513"/>
    <lineage>
        <taxon>Eukaryota</taxon>
        <taxon>Viridiplantae</taxon>
        <taxon>Streptophyta</taxon>
        <taxon>Embryophyta</taxon>
        <taxon>Tracheophyta</taxon>
        <taxon>Spermatophyta</taxon>
        <taxon>Magnoliopsida</taxon>
        <taxon>eudicotyledons</taxon>
        <taxon>Gunneridae</taxon>
        <taxon>Pentapetalae</taxon>
        <taxon>asterids</taxon>
        <taxon>lamiids</taxon>
        <taxon>Lamiales</taxon>
        <taxon>Lamiaceae</taxon>
        <taxon>Nepetoideae</taxon>
        <taxon>Mentheae</taxon>
        <taxon>Salviinae</taxon>
        <taxon>Salvia</taxon>
        <taxon>Salvia subgen. Calosphace</taxon>
    </lineage>
</organism>
<protein>
    <submittedName>
        <fullName evidence="2">Uncharacterized protein</fullName>
    </submittedName>
</protein>
<keyword evidence="1" id="KW-0472">Membrane</keyword>
<keyword evidence="1" id="KW-1133">Transmembrane helix</keyword>
<keyword evidence="1" id="KW-0812">Transmembrane</keyword>
<dbReference type="EMBL" id="JBEAFC010000012">
    <property type="protein sequence ID" value="KAL1534928.1"/>
    <property type="molecule type" value="Genomic_DNA"/>
</dbReference>
<dbReference type="InterPro" id="IPR016971">
    <property type="entry name" value="UCP031277"/>
</dbReference>
<feature type="transmembrane region" description="Helical" evidence="1">
    <location>
        <begin position="101"/>
        <end position="121"/>
    </location>
</feature>
<dbReference type="Proteomes" id="UP001567538">
    <property type="component" value="Unassembled WGS sequence"/>
</dbReference>
<dbReference type="PANTHER" id="PTHR34116:SF2">
    <property type="entry name" value="THH1_TOM1_TOM3 DOMAIN-CONTAINING PROTEIN"/>
    <property type="match status" value="1"/>
</dbReference>
<accession>A0ABD1FSY2</accession>
<name>A0ABD1FSY2_SALDI</name>
<dbReference type="PANTHER" id="PTHR34116">
    <property type="entry name" value="PLASMINOGEN ACTIVATOR INHIBITOR"/>
    <property type="match status" value="1"/>
</dbReference>
<evidence type="ECO:0000256" key="1">
    <source>
        <dbReference type="SAM" id="Phobius"/>
    </source>
</evidence>
<feature type="transmembrane region" description="Helical" evidence="1">
    <location>
        <begin position="235"/>
        <end position="256"/>
    </location>
</feature>
<sequence>MPQSRLVADALGVVTICLVAVLVVLGLFCIIYSFYFRSRILGQGFSQLSYFSGPWIIRITYIFFAVWWGVGEIIRLSLLRHHGRVLDGLTLEWQEKVCKCYIISNLGFAEPCLFLTLIFLLRASLQRSGTLGHKWNVKTAGFVLVYCIPLFILQLVVILIGPKYKEDHNPKLRSYFIRAASSDANHDTTFCAYPLFSTIFLGVFATIVTIYLFWLGRRILHLVINKGLQKRVYTLIFFISSFFPLRVVLLGLSVLADPGKPLFDAIAFLSFLSLLCCAGVGMCMLVYLPISDSLSLRSLQIDTEARRGAGNECNDTSSLIAYQSPVEESLVSRNSSASGKRGSISFRAMEKDETSGAAFVELSLFNPSQHSSPPGSPRLVGWSMVVPAQG</sequence>
<evidence type="ECO:0000313" key="3">
    <source>
        <dbReference type="Proteomes" id="UP001567538"/>
    </source>
</evidence>